<dbReference type="STRING" id="1424661.SAMN05216281_10152"/>
<organism evidence="1 2">
    <name type="scientific">Cryobacterium luteum</name>
    <dbReference type="NCBI Taxonomy" id="1424661"/>
    <lineage>
        <taxon>Bacteria</taxon>
        <taxon>Bacillati</taxon>
        <taxon>Actinomycetota</taxon>
        <taxon>Actinomycetes</taxon>
        <taxon>Micrococcales</taxon>
        <taxon>Microbacteriaceae</taxon>
        <taxon>Cryobacterium</taxon>
    </lineage>
</organism>
<dbReference type="RefSeq" id="WP_092106097.1">
    <property type="nucleotide sequence ID" value="NZ_FOCN01000001.1"/>
</dbReference>
<gene>
    <name evidence="1" type="ORF">E3O10_11370</name>
</gene>
<dbReference type="EMBL" id="SOFF01000031">
    <property type="protein sequence ID" value="TFB88410.1"/>
    <property type="molecule type" value="Genomic_DNA"/>
</dbReference>
<name>A0A1H8A8T4_9MICO</name>
<evidence type="ECO:0000313" key="1">
    <source>
        <dbReference type="EMBL" id="TFB88410.1"/>
    </source>
</evidence>
<evidence type="ECO:0008006" key="3">
    <source>
        <dbReference type="Google" id="ProtNLM"/>
    </source>
</evidence>
<evidence type="ECO:0000313" key="2">
    <source>
        <dbReference type="Proteomes" id="UP000297654"/>
    </source>
</evidence>
<dbReference type="OrthoDB" id="5120050at2"/>
<accession>A0A1H8A8T4</accession>
<reference evidence="1 2" key="1">
    <citation type="submission" date="2019-03" db="EMBL/GenBank/DDBJ databases">
        <title>Genomics of glacier-inhabiting Cryobacterium strains.</title>
        <authorList>
            <person name="Liu Q."/>
            <person name="Xin Y.-H."/>
        </authorList>
    </citation>
    <scope>NUCLEOTIDE SEQUENCE [LARGE SCALE GENOMIC DNA]</scope>
    <source>
        <strain evidence="1 2">Hh15</strain>
    </source>
</reference>
<protein>
    <recommendedName>
        <fullName evidence="3">CobQ/CobB/MinD/ParA nucleotide binding domain-containing protein</fullName>
    </recommendedName>
</protein>
<proteinExistence type="predicted"/>
<comment type="caution">
    <text evidence="1">The sequence shown here is derived from an EMBL/GenBank/DDBJ whole genome shotgun (WGS) entry which is preliminary data.</text>
</comment>
<dbReference type="Proteomes" id="UP000297654">
    <property type="component" value="Unassembled WGS sequence"/>
</dbReference>
<keyword evidence="2" id="KW-1185">Reference proteome</keyword>
<sequence>MTVRIVLAGTAGGVGTTTLTALLFDRVSTSGGVATLADHTSGDLGARLARGDGSALVDPTVLLHDLGAHAEGEGLDLLESPSGLGIVVTANTPIGLAAAHRVLQAVRARYSEAGLARTTVVAISNGRRPGTAGLLDALWSEFGREILVVLGHDPALAGGGPIAAHRLDWRTVTVRDQIVRRLRTLPGGL</sequence>
<dbReference type="AlphaFoldDB" id="A0A1H8A8T4"/>